<reference evidence="2 3" key="1">
    <citation type="submission" date="2024-01" db="EMBL/GenBank/DDBJ databases">
        <title>The genomes of 5 underutilized Papilionoideae crops provide insights into root nodulation and disease resistanc.</title>
        <authorList>
            <person name="Jiang F."/>
        </authorList>
    </citation>
    <scope>NUCLEOTIDE SEQUENCE [LARGE SCALE GENOMIC DNA]</scope>
    <source>
        <strain evidence="2">LVBAO_FW01</strain>
        <tissue evidence="2">Leaves</tissue>
    </source>
</reference>
<feature type="region of interest" description="Disordered" evidence="1">
    <location>
        <begin position="65"/>
        <end position="84"/>
    </location>
</feature>
<dbReference type="Gene3D" id="1.10.238.10">
    <property type="entry name" value="EF-hand"/>
    <property type="match status" value="1"/>
</dbReference>
<organism evidence="2 3">
    <name type="scientific">Canavalia gladiata</name>
    <name type="common">Sword bean</name>
    <name type="synonym">Dolichos gladiatus</name>
    <dbReference type="NCBI Taxonomy" id="3824"/>
    <lineage>
        <taxon>Eukaryota</taxon>
        <taxon>Viridiplantae</taxon>
        <taxon>Streptophyta</taxon>
        <taxon>Embryophyta</taxon>
        <taxon>Tracheophyta</taxon>
        <taxon>Spermatophyta</taxon>
        <taxon>Magnoliopsida</taxon>
        <taxon>eudicotyledons</taxon>
        <taxon>Gunneridae</taxon>
        <taxon>Pentapetalae</taxon>
        <taxon>rosids</taxon>
        <taxon>fabids</taxon>
        <taxon>Fabales</taxon>
        <taxon>Fabaceae</taxon>
        <taxon>Papilionoideae</taxon>
        <taxon>50 kb inversion clade</taxon>
        <taxon>NPAAA clade</taxon>
        <taxon>indigoferoid/millettioid clade</taxon>
        <taxon>Phaseoleae</taxon>
        <taxon>Canavalia</taxon>
    </lineage>
</organism>
<name>A0AAN9MUB6_CANGL</name>
<evidence type="ECO:0000313" key="2">
    <source>
        <dbReference type="EMBL" id="KAK7361165.1"/>
    </source>
</evidence>
<dbReference type="GO" id="GO:0006897">
    <property type="term" value="P:endocytosis"/>
    <property type="evidence" value="ECO:0007669"/>
    <property type="project" value="TreeGrafter"/>
</dbReference>
<dbReference type="GO" id="GO:0005634">
    <property type="term" value="C:nucleus"/>
    <property type="evidence" value="ECO:0007669"/>
    <property type="project" value="TreeGrafter"/>
</dbReference>
<dbReference type="AlphaFoldDB" id="A0AAN9MUB6"/>
<accession>A0AAN9MUB6</accession>
<evidence type="ECO:0000313" key="3">
    <source>
        <dbReference type="Proteomes" id="UP001367508"/>
    </source>
</evidence>
<comment type="caution">
    <text evidence="2">The sequence shown here is derived from an EMBL/GenBank/DDBJ whole genome shotgun (WGS) entry which is preliminary data.</text>
</comment>
<proteinExistence type="predicted"/>
<keyword evidence="3" id="KW-1185">Reference proteome</keyword>
<dbReference type="GO" id="GO:0005737">
    <property type="term" value="C:cytoplasm"/>
    <property type="evidence" value="ECO:0007669"/>
    <property type="project" value="TreeGrafter"/>
</dbReference>
<dbReference type="Proteomes" id="UP001367508">
    <property type="component" value="Unassembled WGS sequence"/>
</dbReference>
<dbReference type="PANTHER" id="PTHR11216">
    <property type="entry name" value="EH DOMAIN"/>
    <property type="match status" value="1"/>
</dbReference>
<gene>
    <name evidence="2" type="ORF">VNO77_03211</name>
</gene>
<dbReference type="GO" id="GO:0005886">
    <property type="term" value="C:plasma membrane"/>
    <property type="evidence" value="ECO:0007669"/>
    <property type="project" value="TreeGrafter"/>
</dbReference>
<dbReference type="GO" id="GO:0016197">
    <property type="term" value="P:endosomal transport"/>
    <property type="evidence" value="ECO:0007669"/>
    <property type="project" value="TreeGrafter"/>
</dbReference>
<dbReference type="PANTHER" id="PTHR11216:SF137">
    <property type="entry name" value="CALCIUM-BINDING EF HAND FAMILY PROTEIN"/>
    <property type="match status" value="1"/>
</dbReference>
<sequence length="247" mass="27749">MASRESEPNSLIAKHVMAGPRLSYSRSPNKMSRPLTLDNMTVADREHDSNNAEKIAFTETNETASPLTSTYPRKGKPSFGQDKILKPRNDVHQECSCKKPNEHAQSKATNLPRRAQSYAKWSPYACGKAPHPRTKSLASLGRSWEVWAYADQAKNGFLGQNKFYNALRLATEAQSKRDLMLDIVKVMLFGPATAKIPACRHLSRSRRLDKAAPDKVRNMRGGSHQQDPWTVRGPCWMGVRQKSACKR</sequence>
<evidence type="ECO:0000256" key="1">
    <source>
        <dbReference type="SAM" id="MobiDB-lite"/>
    </source>
</evidence>
<dbReference type="EMBL" id="JAYMYQ010000001">
    <property type="protein sequence ID" value="KAK7361165.1"/>
    <property type="molecule type" value="Genomic_DNA"/>
</dbReference>
<protein>
    <submittedName>
        <fullName evidence="2">Uncharacterized protein</fullName>
    </submittedName>
</protein>